<organism evidence="4 5">
    <name type="scientific">Rhabdonatronobacter sediminivivens</name>
    <dbReference type="NCBI Taxonomy" id="2743469"/>
    <lineage>
        <taxon>Bacteria</taxon>
        <taxon>Pseudomonadati</taxon>
        <taxon>Pseudomonadota</taxon>
        <taxon>Alphaproteobacteria</taxon>
        <taxon>Rhodobacterales</taxon>
        <taxon>Paracoccaceae</taxon>
        <taxon>Rhabdonatronobacter</taxon>
    </lineage>
</organism>
<keyword evidence="2" id="KW-0732">Signal</keyword>
<dbReference type="InterPro" id="IPR002048">
    <property type="entry name" value="EF_hand_dom"/>
</dbReference>
<feature type="signal peptide" evidence="2">
    <location>
        <begin position="1"/>
        <end position="26"/>
    </location>
</feature>
<evidence type="ECO:0000313" key="4">
    <source>
        <dbReference type="EMBL" id="NYS24007.1"/>
    </source>
</evidence>
<dbReference type="Pfam" id="PF13202">
    <property type="entry name" value="EF-hand_5"/>
    <property type="match status" value="2"/>
</dbReference>
<dbReference type="PROSITE" id="PS00018">
    <property type="entry name" value="EF_HAND_1"/>
    <property type="match status" value="1"/>
</dbReference>
<feature type="domain" description="EF-hand" evidence="3">
    <location>
        <begin position="41"/>
        <end position="68"/>
    </location>
</feature>
<dbReference type="RefSeq" id="WP_179904715.1">
    <property type="nucleotide sequence ID" value="NZ_JACBXS010000005.1"/>
</dbReference>
<dbReference type="EMBL" id="JACBXS010000005">
    <property type="protein sequence ID" value="NYS24007.1"/>
    <property type="molecule type" value="Genomic_DNA"/>
</dbReference>
<dbReference type="InterPro" id="IPR018247">
    <property type="entry name" value="EF_Hand_1_Ca_BS"/>
</dbReference>
<dbReference type="Gene3D" id="1.10.238.10">
    <property type="entry name" value="EF-hand"/>
    <property type="match status" value="2"/>
</dbReference>
<feature type="domain" description="EF-hand" evidence="3">
    <location>
        <begin position="154"/>
        <end position="189"/>
    </location>
</feature>
<evidence type="ECO:0000313" key="5">
    <source>
        <dbReference type="Proteomes" id="UP000529417"/>
    </source>
</evidence>
<sequence>MITSNTRAFRMLALGALALGLGTAMAEARSHGWQSGADWPAFEELDAAGDGVISRAEFGEFIESRMAERQENRAARMERARDARLDAMVDHLMQEAEDGTLDAEALRAGLESWMADQRAQMETRRAARAEGGTRGERAGQMPRRGWHRSEGSRDPARANERMFDRIDSDGDGVISPAEYDAAVERMAERAARRGAGRDGAAD</sequence>
<name>A0A7Z0KWA7_9RHOB</name>
<gene>
    <name evidence="4" type="ORF">HUK65_03310</name>
</gene>
<dbReference type="GO" id="GO:0005509">
    <property type="term" value="F:calcium ion binding"/>
    <property type="evidence" value="ECO:0007669"/>
    <property type="project" value="InterPro"/>
</dbReference>
<accession>A0A7Z0KWA7</accession>
<dbReference type="SMART" id="SM00054">
    <property type="entry name" value="EFh"/>
    <property type="match status" value="2"/>
</dbReference>
<dbReference type="InterPro" id="IPR011992">
    <property type="entry name" value="EF-hand-dom_pair"/>
</dbReference>
<evidence type="ECO:0000256" key="2">
    <source>
        <dbReference type="SAM" id="SignalP"/>
    </source>
</evidence>
<comment type="caution">
    <text evidence="4">The sequence shown here is derived from an EMBL/GenBank/DDBJ whole genome shotgun (WGS) entry which is preliminary data.</text>
</comment>
<protein>
    <recommendedName>
        <fullName evidence="3">EF-hand domain-containing protein</fullName>
    </recommendedName>
</protein>
<feature type="compositionally biased region" description="Basic and acidic residues" evidence="1">
    <location>
        <begin position="147"/>
        <end position="168"/>
    </location>
</feature>
<evidence type="ECO:0000259" key="3">
    <source>
        <dbReference type="PROSITE" id="PS50222"/>
    </source>
</evidence>
<feature type="region of interest" description="Disordered" evidence="1">
    <location>
        <begin position="125"/>
        <end position="179"/>
    </location>
</feature>
<dbReference type="Proteomes" id="UP000529417">
    <property type="component" value="Unassembled WGS sequence"/>
</dbReference>
<reference evidence="4 5" key="1">
    <citation type="journal article" date="2000" name="Arch. Microbiol.">
        <title>Rhodobaca bogoriensis gen. nov. and sp. nov., an alkaliphilic purple nonsulfur bacterium from African Rift Valley soda lakes.</title>
        <authorList>
            <person name="Milford A.D."/>
            <person name="Achenbach L.A."/>
            <person name="Jung D.O."/>
            <person name="Madigan M.T."/>
        </authorList>
    </citation>
    <scope>NUCLEOTIDE SEQUENCE [LARGE SCALE GENOMIC DNA]</scope>
    <source>
        <strain evidence="4 5">2376</strain>
    </source>
</reference>
<keyword evidence="5" id="KW-1185">Reference proteome</keyword>
<dbReference type="SUPFAM" id="SSF47473">
    <property type="entry name" value="EF-hand"/>
    <property type="match status" value="1"/>
</dbReference>
<feature type="compositionally biased region" description="Basic and acidic residues" evidence="1">
    <location>
        <begin position="125"/>
        <end position="137"/>
    </location>
</feature>
<dbReference type="AlphaFoldDB" id="A0A7Z0KWA7"/>
<dbReference type="PROSITE" id="PS50222">
    <property type="entry name" value="EF_HAND_2"/>
    <property type="match status" value="2"/>
</dbReference>
<evidence type="ECO:0000256" key="1">
    <source>
        <dbReference type="SAM" id="MobiDB-lite"/>
    </source>
</evidence>
<proteinExistence type="predicted"/>
<feature type="chain" id="PRO_5031468595" description="EF-hand domain-containing protein" evidence="2">
    <location>
        <begin position="27"/>
        <end position="202"/>
    </location>
</feature>